<feature type="region of interest" description="Disordered" evidence="20">
    <location>
        <begin position="77"/>
        <end position="103"/>
    </location>
</feature>
<dbReference type="InterPro" id="IPR036612">
    <property type="entry name" value="KH_dom_type_1_sf"/>
</dbReference>
<dbReference type="AlphaFoldDB" id="A0AAD9K7Y2"/>
<dbReference type="GO" id="GO:0048024">
    <property type="term" value="P:regulation of mRNA splicing, via spliceosome"/>
    <property type="evidence" value="ECO:0007669"/>
    <property type="project" value="TreeGrafter"/>
</dbReference>
<dbReference type="GO" id="GO:0005654">
    <property type="term" value="C:nucleoplasm"/>
    <property type="evidence" value="ECO:0007669"/>
    <property type="project" value="UniProtKB-ARBA"/>
</dbReference>
<dbReference type="Gene3D" id="3.30.1370.10">
    <property type="entry name" value="K Homology domain, type 1"/>
    <property type="match status" value="1"/>
</dbReference>
<keyword evidence="4" id="KW-0597">Phosphoprotein</keyword>
<dbReference type="SMART" id="SM00322">
    <property type="entry name" value="KH"/>
    <property type="match status" value="1"/>
</dbReference>
<keyword evidence="3" id="KW-0678">Repressor</keyword>
<keyword evidence="10 18" id="KW-0694">RNA-binding</keyword>
<comment type="function">
    <text evidence="16">Necessary for the ATP-dependent first step of spliceosome assembly. Binds to the intron branch point sequence (BPS) 5'-UACUAAC-3' of the pre-mRNA. May act as transcription repressor.</text>
</comment>
<dbReference type="InterPro" id="IPR047086">
    <property type="entry name" value="SF1-HH_sf"/>
</dbReference>
<keyword evidence="14 19" id="KW-0508">mRNA splicing</keyword>
<dbReference type="InterPro" id="IPR001878">
    <property type="entry name" value="Znf_CCHC"/>
</dbReference>
<dbReference type="PROSITE" id="PS50158">
    <property type="entry name" value="ZF_CCHC"/>
    <property type="match status" value="1"/>
</dbReference>
<evidence type="ECO:0000256" key="2">
    <source>
        <dbReference type="ARBA" id="ARBA00010382"/>
    </source>
</evidence>
<evidence type="ECO:0000256" key="14">
    <source>
        <dbReference type="ARBA" id="ARBA00023187"/>
    </source>
</evidence>
<dbReference type="InterPro" id="IPR032570">
    <property type="entry name" value="SF1-HH"/>
</dbReference>
<evidence type="ECO:0000256" key="10">
    <source>
        <dbReference type="ARBA" id="ARBA00022884"/>
    </source>
</evidence>
<feature type="compositionally biased region" description="Pro residues" evidence="20">
    <location>
        <begin position="472"/>
        <end position="487"/>
    </location>
</feature>
<dbReference type="InterPro" id="IPR055256">
    <property type="entry name" value="KH_1_KHDC4/BBP-like"/>
</dbReference>
<dbReference type="InterPro" id="IPR045071">
    <property type="entry name" value="BBP-like"/>
</dbReference>
<feature type="compositionally biased region" description="Pro residues" evidence="20">
    <location>
        <begin position="583"/>
        <end position="592"/>
    </location>
</feature>
<evidence type="ECO:0000256" key="1">
    <source>
        <dbReference type="ARBA" id="ARBA00004123"/>
    </source>
</evidence>
<feature type="compositionally biased region" description="Pro residues" evidence="20">
    <location>
        <begin position="370"/>
        <end position="397"/>
    </location>
</feature>
<comment type="caution">
    <text evidence="22">The sequence shown here is derived from an EMBL/GenBank/DDBJ whole genome shotgun (WGS) entry which is preliminary data.</text>
</comment>
<feature type="region of interest" description="Disordered" evidence="20">
    <location>
        <begin position="1"/>
        <end position="42"/>
    </location>
</feature>
<reference evidence="22" key="1">
    <citation type="journal article" date="2023" name="Mol. Biol. Evol.">
        <title>Third-Generation Sequencing Reveals the Adaptive Role of the Epigenome in Three Deep-Sea Polychaetes.</title>
        <authorList>
            <person name="Perez M."/>
            <person name="Aroh O."/>
            <person name="Sun Y."/>
            <person name="Lan Y."/>
            <person name="Juniper S.K."/>
            <person name="Young C.R."/>
            <person name="Angers B."/>
            <person name="Qian P.Y."/>
        </authorList>
    </citation>
    <scope>NUCLEOTIDE SEQUENCE</scope>
    <source>
        <strain evidence="22">P08H-3</strain>
    </source>
</reference>
<keyword evidence="8 17" id="KW-0863">Zinc-finger</keyword>
<evidence type="ECO:0000313" key="23">
    <source>
        <dbReference type="Proteomes" id="UP001208570"/>
    </source>
</evidence>
<name>A0AAD9K7Y2_9ANNE</name>
<evidence type="ECO:0000256" key="16">
    <source>
        <dbReference type="ARBA" id="ARBA00055181"/>
    </source>
</evidence>
<dbReference type="Gene3D" id="6.10.140.1790">
    <property type="match status" value="1"/>
</dbReference>
<comment type="subcellular location">
    <subcellularLocation>
        <location evidence="1 19">Nucleus</location>
    </subcellularLocation>
</comment>
<evidence type="ECO:0000256" key="6">
    <source>
        <dbReference type="ARBA" id="ARBA00022723"/>
    </source>
</evidence>
<dbReference type="PROSITE" id="PS50084">
    <property type="entry name" value="KH_TYPE_1"/>
    <property type="match status" value="1"/>
</dbReference>
<sequence>MSKRDFQEMTPGNWAQPPGENGHELAGRKRKRRSRWAAGEDDKVILPTVIPTGLSRDQEEQYLVQLQIEEISRRLRTGDLGIPPNPEDRSPSPEPIYNNEGKRLNTREYRTRKKLEEERHRLVLKAQEMNPDYKPPSDYKPPVVRVNDKVMIPQEEHPDINFVGLLIGPRGNTLKNLEKETGAKIIIRGKGSVKEGKIGRKDGQPLPGEDEPLHAYVTANNPEHVKKAVEKIKEIIRQGIEVPEGQNDLRRQQLRELALLNGTLRENDALGKLKQIQQAQTIITNTIICSLCGGTGHIAQDCKSKKPGDTFRQIQNQSAADKAKMDSEYMSLMAELGEGPPPKQTTGMSQAPSQSQHPPQRSPFAAPPMAALPPSSPWQQPPPTSGGPPPGLPPIRLPPSMVGPPHNGPGQPPVSISGSQPLPMMGVPPPMSSTAAPVPPPWSQPHPQAIISSAPPAAVSVAVPSVASSFRGPPPNLLPPPPPPPPSTQAAQFQPPTCTPQFPWQQQQPPQQAPQPPQQAQSFGVPPPPPMTQSLPPWQQQPPQTTVAPVPPPPPSSIPPWQQAQQVVPPPVQGQPPHGASPVIPPPPPPGSQPGIAPVAPPPPPPGGDLNSVGMPTSIPLGVPPPPPPN</sequence>
<keyword evidence="15 19" id="KW-0539">Nucleus</keyword>
<keyword evidence="7 19" id="KW-0747">Spliceosome</keyword>
<dbReference type="GO" id="GO:0008270">
    <property type="term" value="F:zinc ion binding"/>
    <property type="evidence" value="ECO:0007669"/>
    <property type="project" value="UniProtKB-UniRule"/>
</dbReference>
<feature type="compositionally biased region" description="Low complexity" evidence="20">
    <location>
        <begin position="349"/>
        <end position="369"/>
    </location>
</feature>
<dbReference type="GO" id="GO:0000398">
    <property type="term" value="P:mRNA splicing, via spliceosome"/>
    <property type="evidence" value="ECO:0007669"/>
    <property type="project" value="UniProtKB-UniRule"/>
</dbReference>
<keyword evidence="11" id="KW-0007">Acetylation</keyword>
<feature type="compositionally biased region" description="Pro residues" evidence="20">
    <location>
        <begin position="426"/>
        <end position="444"/>
    </location>
</feature>
<comment type="similarity">
    <text evidence="2 19">Belongs to the BBP/SF1 family.</text>
</comment>
<evidence type="ECO:0000256" key="7">
    <source>
        <dbReference type="ARBA" id="ARBA00022728"/>
    </source>
</evidence>
<organism evidence="22 23">
    <name type="scientific">Paralvinella palmiformis</name>
    <dbReference type="NCBI Taxonomy" id="53620"/>
    <lineage>
        <taxon>Eukaryota</taxon>
        <taxon>Metazoa</taxon>
        <taxon>Spiralia</taxon>
        <taxon>Lophotrochozoa</taxon>
        <taxon>Annelida</taxon>
        <taxon>Polychaeta</taxon>
        <taxon>Sedentaria</taxon>
        <taxon>Canalipalpata</taxon>
        <taxon>Terebellida</taxon>
        <taxon>Terebelliformia</taxon>
        <taxon>Alvinellidae</taxon>
        <taxon>Paralvinella</taxon>
    </lineage>
</organism>
<keyword evidence="6 19" id="KW-0479">Metal-binding</keyword>
<dbReference type="Pfam" id="PF22675">
    <property type="entry name" value="KH-I_KHDC4-BBP"/>
    <property type="match status" value="1"/>
</dbReference>
<keyword evidence="23" id="KW-1185">Reference proteome</keyword>
<evidence type="ECO:0000256" key="20">
    <source>
        <dbReference type="SAM" id="MobiDB-lite"/>
    </source>
</evidence>
<evidence type="ECO:0000259" key="21">
    <source>
        <dbReference type="PROSITE" id="PS50158"/>
    </source>
</evidence>
<keyword evidence="12" id="KW-0805">Transcription regulation</keyword>
<dbReference type="GO" id="GO:0045131">
    <property type="term" value="F:pre-mRNA branch point binding"/>
    <property type="evidence" value="ECO:0007669"/>
    <property type="project" value="UniProtKB-UniRule"/>
</dbReference>
<evidence type="ECO:0000256" key="11">
    <source>
        <dbReference type="ARBA" id="ARBA00022990"/>
    </source>
</evidence>
<dbReference type="PANTHER" id="PTHR11208">
    <property type="entry name" value="RNA-BINDING PROTEIN RELATED"/>
    <property type="match status" value="1"/>
</dbReference>
<comment type="function">
    <text evidence="19">Necessary for the splicing of pre-mRNA. Has a role in the recognition of the branch site (5'-UACUAAC-3'), the pyrimidine tract and the 3'-splice site at the 3'-end of introns.</text>
</comment>
<keyword evidence="5 19" id="KW-0507">mRNA processing</keyword>
<evidence type="ECO:0000313" key="22">
    <source>
        <dbReference type="EMBL" id="KAK2165688.1"/>
    </source>
</evidence>
<feature type="compositionally biased region" description="Low complexity" evidence="20">
    <location>
        <begin position="489"/>
        <end position="510"/>
    </location>
</feature>
<evidence type="ECO:0000256" key="5">
    <source>
        <dbReference type="ARBA" id="ARBA00022664"/>
    </source>
</evidence>
<dbReference type="SUPFAM" id="SSF54791">
    <property type="entry name" value="Eukaryotic type KH-domain (KH-domain type I)"/>
    <property type="match status" value="1"/>
</dbReference>
<dbReference type="GO" id="GO:0003729">
    <property type="term" value="F:mRNA binding"/>
    <property type="evidence" value="ECO:0007669"/>
    <property type="project" value="TreeGrafter"/>
</dbReference>
<evidence type="ECO:0000256" key="13">
    <source>
        <dbReference type="ARBA" id="ARBA00023163"/>
    </source>
</evidence>
<feature type="compositionally biased region" description="Pro residues" evidence="20">
    <location>
        <begin position="549"/>
        <end position="558"/>
    </location>
</feature>
<evidence type="ECO:0000256" key="18">
    <source>
        <dbReference type="PROSITE-ProRule" id="PRU00117"/>
    </source>
</evidence>
<dbReference type="PANTHER" id="PTHR11208:SF45">
    <property type="entry name" value="SPLICING FACTOR 1"/>
    <property type="match status" value="1"/>
</dbReference>
<dbReference type="GO" id="GO:0005681">
    <property type="term" value="C:spliceosomal complex"/>
    <property type="evidence" value="ECO:0007669"/>
    <property type="project" value="UniProtKB-KW"/>
</dbReference>
<dbReference type="Pfam" id="PF16275">
    <property type="entry name" value="SF1-HH"/>
    <property type="match status" value="1"/>
</dbReference>
<evidence type="ECO:0000256" key="15">
    <source>
        <dbReference type="ARBA" id="ARBA00023242"/>
    </source>
</evidence>
<dbReference type="CDD" id="cd22382">
    <property type="entry name" value="KH-I_SF1"/>
    <property type="match status" value="1"/>
</dbReference>
<protein>
    <recommendedName>
        <fullName evidence="19">Branchpoint-bridging protein</fullName>
    </recommendedName>
</protein>
<feature type="region of interest" description="Disordered" evidence="20">
    <location>
        <begin position="335"/>
        <end position="630"/>
    </location>
</feature>
<dbReference type="EMBL" id="JAODUP010000046">
    <property type="protein sequence ID" value="KAK2165688.1"/>
    <property type="molecule type" value="Genomic_DNA"/>
</dbReference>
<evidence type="ECO:0000256" key="19">
    <source>
        <dbReference type="RuleBase" id="RU367126"/>
    </source>
</evidence>
<feature type="compositionally biased region" description="Low complexity" evidence="20">
    <location>
        <begin position="445"/>
        <end position="469"/>
    </location>
</feature>
<gene>
    <name evidence="22" type="ORF">LSH36_46g01035</name>
</gene>
<evidence type="ECO:0000256" key="3">
    <source>
        <dbReference type="ARBA" id="ARBA00022491"/>
    </source>
</evidence>
<evidence type="ECO:0000256" key="4">
    <source>
        <dbReference type="ARBA" id="ARBA00022553"/>
    </source>
</evidence>
<keyword evidence="9 19" id="KW-0862">Zinc</keyword>
<evidence type="ECO:0000256" key="12">
    <source>
        <dbReference type="ARBA" id="ARBA00023015"/>
    </source>
</evidence>
<evidence type="ECO:0000256" key="8">
    <source>
        <dbReference type="ARBA" id="ARBA00022771"/>
    </source>
</evidence>
<dbReference type="InterPro" id="IPR004087">
    <property type="entry name" value="KH_dom"/>
</dbReference>
<feature type="compositionally biased region" description="Low complexity" evidence="20">
    <location>
        <begin position="532"/>
        <end position="548"/>
    </location>
</feature>
<accession>A0AAD9K7Y2</accession>
<dbReference type="Proteomes" id="UP001208570">
    <property type="component" value="Unassembled WGS sequence"/>
</dbReference>
<keyword evidence="13" id="KW-0804">Transcription</keyword>
<dbReference type="FunFam" id="3.30.1370.10:FF:000016">
    <property type="entry name" value="Putative splicing factor 1"/>
    <property type="match status" value="1"/>
</dbReference>
<dbReference type="SMART" id="SM00343">
    <property type="entry name" value="ZnF_C2HC"/>
    <property type="match status" value="1"/>
</dbReference>
<evidence type="ECO:0000256" key="9">
    <source>
        <dbReference type="ARBA" id="ARBA00022833"/>
    </source>
</evidence>
<feature type="domain" description="CCHC-type" evidence="21">
    <location>
        <begin position="289"/>
        <end position="304"/>
    </location>
</feature>
<evidence type="ECO:0000256" key="17">
    <source>
        <dbReference type="PROSITE-ProRule" id="PRU00047"/>
    </source>
</evidence>
<proteinExistence type="inferred from homology"/>